<dbReference type="GO" id="GO:0003700">
    <property type="term" value="F:DNA-binding transcription factor activity"/>
    <property type="evidence" value="ECO:0007669"/>
    <property type="project" value="InterPro"/>
</dbReference>
<keyword evidence="2" id="KW-0238">DNA-binding</keyword>
<sequence length="126" mass="14587">MNNIEVCDCSGCDDCDCNEIHEDCIKCVRDNMLEEETFLKLSDLFKVLGDNTRIKIIYALFKKELCVCDIAQVLSMSQSSISHQLRILKSAHLVKFRREGKVVYYSLDDEHIFQLFNAGLEHIQHN</sequence>
<keyword evidence="3" id="KW-0804">Transcription</keyword>
<evidence type="ECO:0000256" key="4">
    <source>
        <dbReference type="ARBA" id="ARBA00043263"/>
    </source>
</evidence>
<dbReference type="PANTHER" id="PTHR43132">
    <property type="entry name" value="ARSENICAL RESISTANCE OPERON REPRESSOR ARSR-RELATED"/>
    <property type="match status" value="1"/>
</dbReference>
<reference evidence="6 7" key="1">
    <citation type="journal article" date="2019" name="Int. J. Syst. Evol. Microbiol.">
        <title>Clostridium fermenticellae sp. nov., isolated from the mud in a fermentation cellar for the production of the Chinese liquor, baijiu.</title>
        <authorList>
            <person name="Xu P.X."/>
            <person name="Chai L.J."/>
            <person name="Qiu T."/>
            <person name="Zhang X.J."/>
            <person name="Lu Z.M."/>
            <person name="Xiao C."/>
            <person name="Wang S.T."/>
            <person name="Shen C.H."/>
            <person name="Shi J.S."/>
            <person name="Xu Z.H."/>
        </authorList>
    </citation>
    <scope>NUCLEOTIDE SEQUENCE [LARGE SCALE GENOMIC DNA]</scope>
    <source>
        <strain evidence="6 7">JN500901</strain>
    </source>
</reference>
<evidence type="ECO:0000256" key="3">
    <source>
        <dbReference type="ARBA" id="ARBA00023163"/>
    </source>
</evidence>
<dbReference type="InterPro" id="IPR018334">
    <property type="entry name" value="ArsR_HTH"/>
</dbReference>
<dbReference type="InterPro" id="IPR036390">
    <property type="entry name" value="WH_DNA-bd_sf"/>
</dbReference>
<dbReference type="GO" id="GO:0003677">
    <property type="term" value="F:DNA binding"/>
    <property type="evidence" value="ECO:0007669"/>
    <property type="project" value="UniProtKB-KW"/>
</dbReference>
<dbReference type="GO" id="GO:0046686">
    <property type="term" value="P:response to cadmium ion"/>
    <property type="evidence" value="ECO:0007669"/>
    <property type="project" value="UniProtKB-KW"/>
</dbReference>
<dbReference type="KEGG" id="cfer:D4Z93_00600"/>
<dbReference type="InterPro" id="IPR001845">
    <property type="entry name" value="HTH_ArsR_DNA-bd_dom"/>
</dbReference>
<dbReference type="PRINTS" id="PR00778">
    <property type="entry name" value="HTHARSR"/>
</dbReference>
<dbReference type="NCBIfam" id="NF033788">
    <property type="entry name" value="HTH_metalloreg"/>
    <property type="match status" value="1"/>
</dbReference>
<dbReference type="InterPro" id="IPR051011">
    <property type="entry name" value="Metal_resp_trans_reg"/>
</dbReference>
<keyword evidence="4" id="KW-0105">Cadmium resistance</keyword>
<protein>
    <submittedName>
        <fullName evidence="6">ArsR family transcriptional regulator</fullName>
    </submittedName>
</protein>
<feature type="domain" description="HTH arsR-type" evidence="5">
    <location>
        <begin position="33"/>
        <end position="126"/>
    </location>
</feature>
<proteinExistence type="predicted"/>
<accession>A0A386H6K6</accession>
<dbReference type="PROSITE" id="PS00846">
    <property type="entry name" value="HTH_ARSR_1"/>
    <property type="match status" value="1"/>
</dbReference>
<dbReference type="OrthoDB" id="9794330at2"/>
<organism evidence="6 7">
    <name type="scientific">Clostridium fermenticellae</name>
    <dbReference type="NCBI Taxonomy" id="2068654"/>
    <lineage>
        <taxon>Bacteria</taxon>
        <taxon>Bacillati</taxon>
        <taxon>Bacillota</taxon>
        <taxon>Clostridia</taxon>
        <taxon>Eubacteriales</taxon>
        <taxon>Clostridiaceae</taxon>
        <taxon>Clostridium</taxon>
    </lineage>
</organism>
<dbReference type="Proteomes" id="UP000266301">
    <property type="component" value="Chromosome"/>
</dbReference>
<dbReference type="PROSITE" id="PS50987">
    <property type="entry name" value="HTH_ARSR_2"/>
    <property type="match status" value="1"/>
</dbReference>
<keyword evidence="1" id="KW-0805">Transcription regulation</keyword>
<evidence type="ECO:0000256" key="1">
    <source>
        <dbReference type="ARBA" id="ARBA00023015"/>
    </source>
</evidence>
<dbReference type="PANTHER" id="PTHR43132:SF6">
    <property type="entry name" value="HTH-TYPE TRANSCRIPTIONAL REPRESSOR CZRA"/>
    <property type="match status" value="1"/>
</dbReference>
<dbReference type="InterPro" id="IPR011991">
    <property type="entry name" value="ArsR-like_HTH"/>
</dbReference>
<keyword evidence="7" id="KW-1185">Reference proteome</keyword>
<dbReference type="CDD" id="cd00090">
    <property type="entry name" value="HTH_ARSR"/>
    <property type="match status" value="1"/>
</dbReference>
<evidence type="ECO:0000259" key="5">
    <source>
        <dbReference type="PROSITE" id="PS50987"/>
    </source>
</evidence>
<gene>
    <name evidence="6" type="ORF">D4Z93_00600</name>
</gene>
<evidence type="ECO:0000313" key="6">
    <source>
        <dbReference type="EMBL" id="AYD41387.1"/>
    </source>
</evidence>
<dbReference type="SUPFAM" id="SSF46785">
    <property type="entry name" value="Winged helix' DNA-binding domain"/>
    <property type="match status" value="1"/>
</dbReference>
<dbReference type="Pfam" id="PF01022">
    <property type="entry name" value="HTH_5"/>
    <property type="match status" value="1"/>
</dbReference>
<dbReference type="Gene3D" id="1.10.10.10">
    <property type="entry name" value="Winged helix-like DNA-binding domain superfamily/Winged helix DNA-binding domain"/>
    <property type="match status" value="1"/>
</dbReference>
<dbReference type="AlphaFoldDB" id="A0A386H6K6"/>
<dbReference type="SMART" id="SM00418">
    <property type="entry name" value="HTH_ARSR"/>
    <property type="match status" value="1"/>
</dbReference>
<evidence type="ECO:0000313" key="7">
    <source>
        <dbReference type="Proteomes" id="UP000266301"/>
    </source>
</evidence>
<dbReference type="EMBL" id="CP032416">
    <property type="protein sequence ID" value="AYD41387.1"/>
    <property type="molecule type" value="Genomic_DNA"/>
</dbReference>
<dbReference type="InterPro" id="IPR036388">
    <property type="entry name" value="WH-like_DNA-bd_sf"/>
</dbReference>
<name>A0A386H6K6_9CLOT</name>
<evidence type="ECO:0000256" key="2">
    <source>
        <dbReference type="ARBA" id="ARBA00023125"/>
    </source>
</evidence>